<keyword evidence="3" id="KW-1185">Reference proteome</keyword>
<gene>
    <name evidence="2" type="ORF">MIZ03_3286</name>
</gene>
<feature type="region of interest" description="Disordered" evidence="1">
    <location>
        <begin position="1"/>
        <end position="40"/>
    </location>
</feature>
<organism evidence="2 3">
    <name type="scientific">Rhodoferax lithotrophicus</name>
    <dbReference type="NCBI Taxonomy" id="2798804"/>
    <lineage>
        <taxon>Bacteria</taxon>
        <taxon>Pseudomonadati</taxon>
        <taxon>Pseudomonadota</taxon>
        <taxon>Betaproteobacteria</taxon>
        <taxon>Burkholderiales</taxon>
        <taxon>Comamonadaceae</taxon>
        <taxon>Rhodoferax</taxon>
    </lineage>
</organism>
<protein>
    <submittedName>
        <fullName evidence="2">Uncharacterized protein</fullName>
    </submittedName>
</protein>
<accession>A0ABM7MQ63</accession>
<reference evidence="2 3" key="1">
    <citation type="journal article" date="2021" name="Microbiol. Spectr.">
        <title>A Single Bacterium Capable of Oxidation and Reduction of Iron at Circumneutral pH.</title>
        <authorList>
            <person name="Kato S."/>
            <person name="Ohkuma M."/>
        </authorList>
    </citation>
    <scope>NUCLEOTIDE SEQUENCE [LARGE SCALE GENOMIC DNA]</scope>
    <source>
        <strain evidence="2 3">MIZ03</strain>
    </source>
</reference>
<proteinExistence type="predicted"/>
<evidence type="ECO:0000313" key="2">
    <source>
        <dbReference type="EMBL" id="BCO28386.1"/>
    </source>
</evidence>
<dbReference type="Proteomes" id="UP000824366">
    <property type="component" value="Chromosome"/>
</dbReference>
<dbReference type="EMBL" id="AP024238">
    <property type="protein sequence ID" value="BCO28386.1"/>
    <property type="molecule type" value="Genomic_DNA"/>
</dbReference>
<evidence type="ECO:0000313" key="3">
    <source>
        <dbReference type="Proteomes" id="UP000824366"/>
    </source>
</evidence>
<sequence length="40" mass="4163">MTGAPNVVKHGFGSRHAVNPDITQNFDGGHHGLPSDSHNG</sequence>
<evidence type="ECO:0000256" key="1">
    <source>
        <dbReference type="SAM" id="MobiDB-lite"/>
    </source>
</evidence>
<name>A0ABM7MQ63_9BURK</name>